<dbReference type="AlphaFoldDB" id="K5CB22"/>
<evidence type="ECO:0000313" key="2">
    <source>
        <dbReference type="Proteomes" id="UP000007995"/>
    </source>
</evidence>
<comment type="caution">
    <text evidence="1">The sequence shown here is derived from an EMBL/GenBank/DDBJ whole genome shotgun (WGS) entry which is preliminary data.</text>
</comment>
<dbReference type="HOGENOM" id="CLU_3363157_0_0_10"/>
<name>K5CB22_9BACE</name>
<gene>
    <name evidence="1" type="ORF">HMPREF1057_02809</name>
</gene>
<organism evidence="1 2">
    <name type="scientific">Bacteroides finegoldii CL09T03C10</name>
    <dbReference type="NCBI Taxonomy" id="997888"/>
    <lineage>
        <taxon>Bacteria</taxon>
        <taxon>Pseudomonadati</taxon>
        <taxon>Bacteroidota</taxon>
        <taxon>Bacteroidia</taxon>
        <taxon>Bacteroidales</taxon>
        <taxon>Bacteroidaceae</taxon>
        <taxon>Bacteroides</taxon>
    </lineage>
</organism>
<protein>
    <submittedName>
        <fullName evidence="1">Uncharacterized protein</fullName>
    </submittedName>
</protein>
<reference evidence="1 2" key="1">
    <citation type="submission" date="2012-02" db="EMBL/GenBank/DDBJ databases">
        <title>The Genome Sequence of Bacteroides finegoldii CL09T03C10.</title>
        <authorList>
            <consortium name="The Broad Institute Genome Sequencing Platform"/>
            <person name="Earl A."/>
            <person name="Ward D."/>
            <person name="Feldgarden M."/>
            <person name="Gevers D."/>
            <person name="Zitomersky N.L."/>
            <person name="Coyne M.J."/>
            <person name="Comstock L.E."/>
            <person name="Young S.K."/>
            <person name="Zeng Q."/>
            <person name="Gargeya S."/>
            <person name="Fitzgerald M."/>
            <person name="Haas B."/>
            <person name="Abouelleil A."/>
            <person name="Alvarado L."/>
            <person name="Arachchi H.M."/>
            <person name="Berlin A."/>
            <person name="Chapman S.B."/>
            <person name="Gearin G."/>
            <person name="Goldberg J."/>
            <person name="Griggs A."/>
            <person name="Gujja S."/>
            <person name="Hansen M."/>
            <person name="Heiman D."/>
            <person name="Howarth C."/>
            <person name="Larimer J."/>
            <person name="Lui A."/>
            <person name="MacDonald P.J.P."/>
            <person name="McCowen C."/>
            <person name="Montmayeur A."/>
            <person name="Murphy C."/>
            <person name="Neiman D."/>
            <person name="Pearson M."/>
            <person name="Priest M."/>
            <person name="Roberts A."/>
            <person name="Saif S."/>
            <person name="Shea T."/>
            <person name="Sisk P."/>
            <person name="Stolte C."/>
            <person name="Sykes S."/>
            <person name="Wortman J."/>
            <person name="Nusbaum C."/>
            <person name="Birren B."/>
        </authorList>
    </citation>
    <scope>NUCLEOTIDE SEQUENCE [LARGE SCALE GENOMIC DNA]</scope>
    <source>
        <strain evidence="1 2">CL09T03C10</strain>
    </source>
</reference>
<sequence>MKYICGYETDVKYETVRLDTLTKFRKFPALEIQNY</sequence>
<proteinExistence type="predicted"/>
<dbReference type="EMBL" id="AGXW01000011">
    <property type="protein sequence ID" value="EKJ90169.1"/>
    <property type="molecule type" value="Genomic_DNA"/>
</dbReference>
<evidence type="ECO:0000313" key="1">
    <source>
        <dbReference type="EMBL" id="EKJ90169.1"/>
    </source>
</evidence>
<accession>K5CB22</accession>
<dbReference type="Proteomes" id="UP000007995">
    <property type="component" value="Unassembled WGS sequence"/>
</dbReference>